<accession>A0A9P3Q622</accession>
<keyword evidence="3" id="KW-1185">Reference proteome</keyword>
<evidence type="ECO:0000313" key="2">
    <source>
        <dbReference type="EMBL" id="GLD30409.1"/>
    </source>
</evidence>
<dbReference type="RefSeq" id="WP_264894058.1">
    <property type="nucleotide sequence ID" value="NZ_BRXE01000019.1"/>
</dbReference>
<dbReference type="EMBL" id="BRZI01000013">
    <property type="protein sequence ID" value="GLD30409.1"/>
    <property type="molecule type" value="Genomic_DNA"/>
</dbReference>
<reference evidence="2" key="1">
    <citation type="submission" date="2022-08" db="EMBL/GenBank/DDBJ databases">
        <title>Mycobacterium kiyosense sp. nov., scotochromogenic slow-glowing species isolated from respiratory specimens.</title>
        <authorList>
            <person name="Fukano H."/>
            <person name="Kazumi Y."/>
            <person name="Sakagami N."/>
            <person name="Ato M."/>
            <person name="Mitarai S."/>
            <person name="Hoshino Y."/>
        </authorList>
    </citation>
    <scope>NUCLEOTIDE SEQUENCE</scope>
    <source>
        <strain evidence="2">1413</strain>
        <strain evidence="1">SRL2020-028</strain>
    </source>
</reference>
<organism evidence="2 3">
    <name type="scientific">Mycobacterium kiyosense</name>
    <dbReference type="NCBI Taxonomy" id="2871094"/>
    <lineage>
        <taxon>Bacteria</taxon>
        <taxon>Bacillati</taxon>
        <taxon>Actinomycetota</taxon>
        <taxon>Actinomycetes</taxon>
        <taxon>Mycobacteriales</taxon>
        <taxon>Mycobacteriaceae</taxon>
        <taxon>Mycobacterium</taxon>
    </lineage>
</organism>
<dbReference type="AlphaFoldDB" id="A0A9P3Q622"/>
<dbReference type="Proteomes" id="UP001165663">
    <property type="component" value="Unassembled WGS sequence"/>
</dbReference>
<protein>
    <submittedName>
        <fullName evidence="2">Uncharacterized protein</fullName>
    </submittedName>
</protein>
<comment type="caution">
    <text evidence="2">The sequence shown here is derived from an EMBL/GenBank/DDBJ whole genome shotgun (WGS) entry which is preliminary data.</text>
</comment>
<gene>
    <name evidence="2" type="ORF">Mkiyose1413_22920</name>
    <name evidence="1" type="ORF">SRL2020028_23010</name>
</gene>
<dbReference type="EMBL" id="BRXE01000019">
    <property type="protein sequence ID" value="GLB83045.1"/>
    <property type="molecule type" value="Genomic_DNA"/>
</dbReference>
<sequence>MDHSPVRAFSDGRVANRVCMWVNKFHEQTTVTASYQRNPIAYESIARYRETMRSVFVRVADGRPVTIPRMPVPLRR</sequence>
<dbReference type="Proteomes" id="UP001064782">
    <property type="component" value="Unassembled WGS sequence"/>
</dbReference>
<evidence type="ECO:0000313" key="3">
    <source>
        <dbReference type="Proteomes" id="UP001064782"/>
    </source>
</evidence>
<proteinExistence type="predicted"/>
<evidence type="ECO:0000313" key="1">
    <source>
        <dbReference type="EMBL" id="GLB83045.1"/>
    </source>
</evidence>
<name>A0A9P3Q622_9MYCO</name>